<dbReference type="Pfam" id="PF03051">
    <property type="entry name" value="Peptidase_C1_2"/>
    <property type="match status" value="1"/>
</dbReference>
<dbReference type="MEROPS" id="C01.085"/>
<accession>A0A0F4G4J4</accession>
<keyword evidence="5 8" id="KW-0788">Thiol protease</keyword>
<comment type="subunit">
    <text evidence="7">Homohexamer. Binds to nucleic acids. Binds single-stranded DNA and RNA with higher affinity than double-stranded DNA.</text>
</comment>
<dbReference type="PROSITE" id="PS00139">
    <property type="entry name" value="THIOL_PROTEASE_CYS"/>
    <property type="match status" value="1"/>
</dbReference>
<comment type="caution">
    <text evidence="11">The sequence shown here is derived from an EMBL/GenBank/DDBJ whole genome shotgun (WGS) entry which is preliminary data.</text>
</comment>
<dbReference type="CDD" id="cd00585">
    <property type="entry name" value="Peptidase_C1B"/>
    <property type="match status" value="1"/>
</dbReference>
<evidence type="ECO:0000256" key="9">
    <source>
        <dbReference type="PIRSR" id="PIRSR005700-1"/>
    </source>
</evidence>
<comment type="similarity">
    <text evidence="8">Belongs to the peptidase C1 family.</text>
</comment>
<feature type="active site" evidence="9">
    <location>
        <position position="438"/>
    </location>
</feature>
<dbReference type="InterPro" id="IPR000169">
    <property type="entry name" value="Pept_cys_AS"/>
</dbReference>
<comment type="catalytic activity">
    <reaction evidence="1 8">
        <text>Inactivates bleomycin B2 (a cytotoxic glycometallopeptide) by hydrolysis of a carboxyamide bond of beta-aminoalanine, but also shows general aminopeptidase activity. The specificity varies somewhat with source, but amino acid arylamides of Met, Leu and Ala are preferred.</text>
        <dbReference type="EC" id="3.4.22.40"/>
    </reaction>
</comment>
<evidence type="ECO:0000256" key="8">
    <source>
        <dbReference type="PIRNR" id="PIRNR005700"/>
    </source>
</evidence>
<keyword evidence="12" id="KW-1185">Reference proteome</keyword>
<reference evidence="11 12" key="1">
    <citation type="submission" date="2015-03" db="EMBL/GenBank/DDBJ databases">
        <title>RNA-seq based gene annotation and comparative genomics of four Zymoseptoria species reveal species-specific pathogenicity related genes and transposable element activity.</title>
        <authorList>
            <person name="Grandaubert J."/>
            <person name="Bhattacharyya A."/>
            <person name="Stukenbrock E.H."/>
        </authorList>
    </citation>
    <scope>NUCLEOTIDE SEQUENCE [LARGE SCALE GENOMIC DNA]</scope>
    <source>
        <strain evidence="11 12">Zb18110</strain>
    </source>
</reference>
<keyword evidence="2 8" id="KW-0963">Cytoplasm</keyword>
<dbReference type="AlphaFoldDB" id="A0A0F4G4J4"/>
<evidence type="ECO:0000256" key="6">
    <source>
        <dbReference type="ARBA" id="ARBA00025347"/>
    </source>
</evidence>
<evidence type="ECO:0000256" key="3">
    <source>
        <dbReference type="ARBA" id="ARBA00022670"/>
    </source>
</evidence>
<dbReference type="PIRSF" id="PIRSF005700">
    <property type="entry name" value="PepC"/>
    <property type="match status" value="1"/>
</dbReference>
<keyword evidence="8" id="KW-0496">Mitochondrion</keyword>
<dbReference type="GO" id="GO:0043418">
    <property type="term" value="P:homocysteine catabolic process"/>
    <property type="evidence" value="ECO:0007669"/>
    <property type="project" value="TreeGrafter"/>
</dbReference>
<dbReference type="EC" id="3.4.22.40" evidence="8"/>
<dbReference type="PANTHER" id="PTHR10363:SF2">
    <property type="entry name" value="BLEOMYCIN HYDROLASE"/>
    <property type="match status" value="1"/>
</dbReference>
<dbReference type="PANTHER" id="PTHR10363">
    <property type="entry name" value="BLEOMYCIN HYDROLASE"/>
    <property type="match status" value="1"/>
</dbReference>
<protein>
    <recommendedName>
        <fullName evidence="8">Cysteine proteinase 1, mitochondrial</fullName>
        <ecNumber evidence="8">3.4.22.40</ecNumber>
    </recommendedName>
</protein>
<feature type="active site" evidence="9">
    <location>
        <position position="416"/>
    </location>
</feature>
<name>A0A0F4G4J4_9PEZI</name>
<dbReference type="InterPro" id="IPR004134">
    <property type="entry name" value="Peptidase_C1B"/>
</dbReference>
<dbReference type="OrthoDB" id="2666448at2759"/>
<dbReference type="FunFam" id="3.90.70.10:FF:000021">
    <property type="entry name" value="Bleomycin hydrolase"/>
    <property type="match status" value="1"/>
</dbReference>
<feature type="active site" evidence="9">
    <location>
        <position position="126"/>
    </location>
</feature>
<sequence length="497" mass="55789">MGNAASTPQLPPPTKSRRVNHEPAPVMSLDEKFDAFKIDHGERQPVEHKVFSSDDSEHVDAIATERYVRQLLKDPKNKLGLSAFSANNPAAVLEKRSTVLKDTQAFNVKIAHEGSPVTNQRASGRCWIFAACNVFRVAIQQKYQIKSFELSQSYLFFWDKVEKANYFLESILNTSDEDVDSRLVSALMAGPVGDGGQWDMIVNLVSKYGIVPQTLYPDSWNAQNSGRMNTILTTKLREDGLRLRALQANASSDEIDQAKEHMMQDVIRILTLCLGPPPAANEKFTWEFYDNSNAFKTVSMTPLEFANTTHVKRFISLVNDPRNEYNRLLTVDHLGNVWGGRPVTYVNVDKTVLKNAIVAMLKKGLPVFFGSDVGQQSDSAKGIMDTDLIDYELGFNIKLGLTKAQRLLTGESQMTHAMVLTAVHLDEDNKPVRWRVENSWSENAGDHGYFVASDKWMDEFCYQAVVDPSVVSKEVRDVLKQKPKLLNLWDPMGALAL</sequence>
<dbReference type="SUPFAM" id="SSF54001">
    <property type="entry name" value="Cysteine proteinases"/>
    <property type="match status" value="1"/>
</dbReference>
<organism evidence="11 12">
    <name type="scientific">Zymoseptoria brevis</name>
    <dbReference type="NCBI Taxonomy" id="1047168"/>
    <lineage>
        <taxon>Eukaryota</taxon>
        <taxon>Fungi</taxon>
        <taxon>Dikarya</taxon>
        <taxon>Ascomycota</taxon>
        <taxon>Pezizomycotina</taxon>
        <taxon>Dothideomycetes</taxon>
        <taxon>Dothideomycetidae</taxon>
        <taxon>Mycosphaerellales</taxon>
        <taxon>Mycosphaerellaceae</taxon>
        <taxon>Zymoseptoria</taxon>
    </lineage>
</organism>
<evidence type="ECO:0000256" key="7">
    <source>
        <dbReference type="ARBA" id="ARBA00026080"/>
    </source>
</evidence>
<evidence type="ECO:0000256" key="4">
    <source>
        <dbReference type="ARBA" id="ARBA00022801"/>
    </source>
</evidence>
<evidence type="ECO:0000256" key="2">
    <source>
        <dbReference type="ARBA" id="ARBA00022490"/>
    </source>
</evidence>
<dbReference type="GO" id="GO:0006508">
    <property type="term" value="P:proteolysis"/>
    <property type="evidence" value="ECO:0007669"/>
    <property type="project" value="UniProtKB-KW"/>
</dbReference>
<evidence type="ECO:0000256" key="5">
    <source>
        <dbReference type="ARBA" id="ARBA00022807"/>
    </source>
</evidence>
<dbReference type="Proteomes" id="UP000033647">
    <property type="component" value="Unassembled WGS sequence"/>
</dbReference>
<dbReference type="GO" id="GO:0004197">
    <property type="term" value="F:cysteine-type endopeptidase activity"/>
    <property type="evidence" value="ECO:0007669"/>
    <property type="project" value="UniProtKB-EC"/>
</dbReference>
<comment type="subcellular location">
    <subcellularLocation>
        <location evidence="8">Mitochondrion</location>
    </subcellularLocation>
    <subcellularLocation>
        <location evidence="8">Cytoplasm</location>
    </subcellularLocation>
</comment>
<comment type="function">
    <text evidence="8">Has aminopeptidase activity, shortening substrate peptides sequentially by 1 amino acid. Has bleomycin hydrolase activity, which can protect the cell from the toxic effects of bleomycin. Has homocysteine-thiolactonase activity, protecting the cell against homocysteine toxicity.</text>
</comment>
<evidence type="ECO:0000256" key="1">
    <source>
        <dbReference type="ARBA" id="ARBA00000423"/>
    </source>
</evidence>
<evidence type="ECO:0000313" key="12">
    <source>
        <dbReference type="Proteomes" id="UP000033647"/>
    </source>
</evidence>
<proteinExistence type="inferred from homology"/>
<keyword evidence="3 8" id="KW-0645">Protease</keyword>
<keyword evidence="4 8" id="KW-0378">Hydrolase</keyword>
<dbReference type="STRING" id="1047168.A0A0F4G4J4"/>
<comment type="function">
    <text evidence="6">The normal physiological role of the enzyme is unknown, but it is not essential for the viability of yeast cells. Has aminopeptidase activity, shortening substrate peptides sequentially by 1 amino acid. Has bleomycin hydrolase activity, which can protect the cell from the toxic effects of bleomycin. Has homocysteine-thiolactonase activity, protecting the cell against homocysteine toxicity. Acts as a repressor in the GAL4 regulatory system, but this does not require either the peptidase or nucleic acid-binding activities.</text>
</comment>
<dbReference type="GO" id="GO:0009636">
    <property type="term" value="P:response to toxic substance"/>
    <property type="evidence" value="ECO:0007669"/>
    <property type="project" value="TreeGrafter"/>
</dbReference>
<dbReference type="GO" id="GO:0005739">
    <property type="term" value="C:mitochondrion"/>
    <property type="evidence" value="ECO:0007669"/>
    <property type="project" value="UniProtKB-SubCell"/>
</dbReference>
<dbReference type="Gene3D" id="3.90.70.10">
    <property type="entry name" value="Cysteine proteinases"/>
    <property type="match status" value="1"/>
</dbReference>
<dbReference type="EMBL" id="LAFY01005844">
    <property type="protein sequence ID" value="KJX92219.1"/>
    <property type="molecule type" value="Genomic_DNA"/>
</dbReference>
<dbReference type="InterPro" id="IPR038765">
    <property type="entry name" value="Papain-like_cys_pep_sf"/>
</dbReference>
<evidence type="ECO:0000313" key="11">
    <source>
        <dbReference type="EMBL" id="KJX92219.1"/>
    </source>
</evidence>
<evidence type="ECO:0000256" key="10">
    <source>
        <dbReference type="SAM" id="MobiDB-lite"/>
    </source>
</evidence>
<dbReference type="GO" id="GO:0070005">
    <property type="term" value="F:cysteine-type aminopeptidase activity"/>
    <property type="evidence" value="ECO:0007669"/>
    <property type="project" value="InterPro"/>
</dbReference>
<feature type="region of interest" description="Disordered" evidence="10">
    <location>
        <begin position="1"/>
        <end position="22"/>
    </location>
</feature>
<gene>
    <name evidence="11" type="ORF">TI39_contig5889g00006</name>
</gene>